<dbReference type="EMBL" id="JBBNAF010000004">
    <property type="protein sequence ID" value="KAK9151651.1"/>
    <property type="molecule type" value="Genomic_DNA"/>
</dbReference>
<evidence type="ECO:0000313" key="3">
    <source>
        <dbReference type="Proteomes" id="UP001420932"/>
    </source>
</evidence>
<dbReference type="AlphaFoldDB" id="A0AAP0KFJ1"/>
<organism evidence="2 3">
    <name type="scientific">Stephania yunnanensis</name>
    <dbReference type="NCBI Taxonomy" id="152371"/>
    <lineage>
        <taxon>Eukaryota</taxon>
        <taxon>Viridiplantae</taxon>
        <taxon>Streptophyta</taxon>
        <taxon>Embryophyta</taxon>
        <taxon>Tracheophyta</taxon>
        <taxon>Spermatophyta</taxon>
        <taxon>Magnoliopsida</taxon>
        <taxon>Ranunculales</taxon>
        <taxon>Menispermaceae</taxon>
        <taxon>Menispermoideae</taxon>
        <taxon>Cissampelideae</taxon>
        <taxon>Stephania</taxon>
    </lineage>
</organism>
<protein>
    <submittedName>
        <fullName evidence="2">Uncharacterized protein</fullName>
    </submittedName>
</protein>
<feature type="compositionally biased region" description="Acidic residues" evidence="1">
    <location>
        <begin position="1"/>
        <end position="11"/>
    </location>
</feature>
<accession>A0AAP0KFJ1</accession>
<sequence>MEGETADDDLGVNDGGKYGSNMGAWIREGVRVLEDGGSGEAARGRRQREGKGLGFDRRKRKEGWRLFGFGAVVRQQRGWQGLKVLIDKGEMREGEGGCHLGVGTARIVMRLVMGKPRSLSDMLPSPLTATWQAPPPFSQGKSPLGGNFPTRPLATGAIANVPSESFINLIR</sequence>
<gene>
    <name evidence="2" type="ORF">Syun_009960</name>
</gene>
<evidence type="ECO:0000313" key="2">
    <source>
        <dbReference type="EMBL" id="KAK9151651.1"/>
    </source>
</evidence>
<name>A0AAP0KFJ1_9MAGN</name>
<evidence type="ECO:0000256" key="1">
    <source>
        <dbReference type="SAM" id="MobiDB-lite"/>
    </source>
</evidence>
<dbReference type="Proteomes" id="UP001420932">
    <property type="component" value="Unassembled WGS sequence"/>
</dbReference>
<reference evidence="2 3" key="1">
    <citation type="submission" date="2024-01" db="EMBL/GenBank/DDBJ databases">
        <title>Genome assemblies of Stephania.</title>
        <authorList>
            <person name="Yang L."/>
        </authorList>
    </citation>
    <scope>NUCLEOTIDE SEQUENCE [LARGE SCALE GENOMIC DNA]</scope>
    <source>
        <strain evidence="2">YNDBR</strain>
        <tissue evidence="2">Leaf</tissue>
    </source>
</reference>
<proteinExistence type="predicted"/>
<comment type="caution">
    <text evidence="2">The sequence shown here is derived from an EMBL/GenBank/DDBJ whole genome shotgun (WGS) entry which is preliminary data.</text>
</comment>
<feature type="region of interest" description="Disordered" evidence="1">
    <location>
        <begin position="1"/>
        <end position="21"/>
    </location>
</feature>
<keyword evidence="3" id="KW-1185">Reference proteome</keyword>